<dbReference type="AlphaFoldDB" id="A0A0C9ZB14"/>
<keyword evidence="2" id="KW-1185">Reference proteome</keyword>
<evidence type="ECO:0000313" key="2">
    <source>
        <dbReference type="Proteomes" id="UP000054018"/>
    </source>
</evidence>
<organism evidence="1 2">
    <name type="scientific">Pisolithus microcarpus 441</name>
    <dbReference type="NCBI Taxonomy" id="765257"/>
    <lineage>
        <taxon>Eukaryota</taxon>
        <taxon>Fungi</taxon>
        <taxon>Dikarya</taxon>
        <taxon>Basidiomycota</taxon>
        <taxon>Agaricomycotina</taxon>
        <taxon>Agaricomycetes</taxon>
        <taxon>Agaricomycetidae</taxon>
        <taxon>Boletales</taxon>
        <taxon>Sclerodermatineae</taxon>
        <taxon>Pisolithaceae</taxon>
        <taxon>Pisolithus</taxon>
    </lineage>
</organism>
<protein>
    <submittedName>
        <fullName evidence="1">Uncharacterized protein</fullName>
    </submittedName>
</protein>
<feature type="non-terminal residue" evidence="1">
    <location>
        <position position="85"/>
    </location>
</feature>
<dbReference type="Proteomes" id="UP000054018">
    <property type="component" value="Unassembled WGS sequence"/>
</dbReference>
<dbReference type="EMBL" id="KN833730">
    <property type="protein sequence ID" value="KIK23139.1"/>
    <property type="molecule type" value="Genomic_DNA"/>
</dbReference>
<proteinExistence type="predicted"/>
<name>A0A0C9ZB14_9AGAM</name>
<evidence type="ECO:0000313" key="1">
    <source>
        <dbReference type="EMBL" id="KIK23139.1"/>
    </source>
</evidence>
<sequence>ITSPNLDFIPEPHIFEEEDLQPCADGRFRLVDCFQWPQLHDKDSEYLVCIPQKDSLPSLDIVWYMPTLEDFIIPTSTKFAIGMLQ</sequence>
<reference evidence="2" key="2">
    <citation type="submission" date="2015-01" db="EMBL/GenBank/DDBJ databases">
        <title>Evolutionary Origins and Diversification of the Mycorrhizal Mutualists.</title>
        <authorList>
            <consortium name="DOE Joint Genome Institute"/>
            <consortium name="Mycorrhizal Genomics Consortium"/>
            <person name="Kohler A."/>
            <person name="Kuo A."/>
            <person name="Nagy L.G."/>
            <person name="Floudas D."/>
            <person name="Copeland A."/>
            <person name="Barry K.W."/>
            <person name="Cichocki N."/>
            <person name="Veneault-Fourrey C."/>
            <person name="LaButti K."/>
            <person name="Lindquist E.A."/>
            <person name="Lipzen A."/>
            <person name="Lundell T."/>
            <person name="Morin E."/>
            <person name="Murat C."/>
            <person name="Riley R."/>
            <person name="Ohm R."/>
            <person name="Sun H."/>
            <person name="Tunlid A."/>
            <person name="Henrissat B."/>
            <person name="Grigoriev I.V."/>
            <person name="Hibbett D.S."/>
            <person name="Martin F."/>
        </authorList>
    </citation>
    <scope>NUCLEOTIDE SEQUENCE [LARGE SCALE GENOMIC DNA]</scope>
    <source>
        <strain evidence="2">441</strain>
    </source>
</reference>
<accession>A0A0C9ZB14</accession>
<gene>
    <name evidence="1" type="ORF">PISMIDRAFT_38003</name>
</gene>
<dbReference type="OrthoDB" id="2804090at2759"/>
<reference evidence="1 2" key="1">
    <citation type="submission" date="2014-04" db="EMBL/GenBank/DDBJ databases">
        <authorList>
            <consortium name="DOE Joint Genome Institute"/>
            <person name="Kuo A."/>
            <person name="Kohler A."/>
            <person name="Costa M.D."/>
            <person name="Nagy L.G."/>
            <person name="Floudas D."/>
            <person name="Copeland A."/>
            <person name="Barry K.W."/>
            <person name="Cichocki N."/>
            <person name="Veneault-Fourrey C."/>
            <person name="LaButti K."/>
            <person name="Lindquist E.A."/>
            <person name="Lipzen A."/>
            <person name="Lundell T."/>
            <person name="Morin E."/>
            <person name="Murat C."/>
            <person name="Sun H."/>
            <person name="Tunlid A."/>
            <person name="Henrissat B."/>
            <person name="Grigoriev I.V."/>
            <person name="Hibbett D.S."/>
            <person name="Martin F."/>
            <person name="Nordberg H.P."/>
            <person name="Cantor M.N."/>
            <person name="Hua S.X."/>
        </authorList>
    </citation>
    <scope>NUCLEOTIDE SEQUENCE [LARGE SCALE GENOMIC DNA]</scope>
    <source>
        <strain evidence="1 2">441</strain>
    </source>
</reference>
<dbReference type="HOGENOM" id="CLU_125776_1_0_1"/>
<feature type="non-terminal residue" evidence="1">
    <location>
        <position position="1"/>
    </location>
</feature>